<dbReference type="RefSeq" id="XP_015596796.1">
    <property type="nucleotide sequence ID" value="XM_015741310.2"/>
</dbReference>
<dbReference type="InterPro" id="IPR039353">
    <property type="entry name" value="TF_Adf1"/>
</dbReference>
<proteinExistence type="predicted"/>
<dbReference type="Proteomes" id="UP000694920">
    <property type="component" value="Unplaced"/>
</dbReference>
<dbReference type="GO" id="GO:0006357">
    <property type="term" value="P:regulation of transcription by RNA polymerase II"/>
    <property type="evidence" value="ECO:0007669"/>
    <property type="project" value="TreeGrafter"/>
</dbReference>
<feature type="compositionally biased region" description="Low complexity" evidence="1">
    <location>
        <begin position="162"/>
        <end position="174"/>
    </location>
</feature>
<name>A0AAJ7FKV1_CEPCN</name>
<dbReference type="AlphaFoldDB" id="A0AAJ7FKV1"/>
<evidence type="ECO:0000313" key="3">
    <source>
        <dbReference type="Proteomes" id="UP000694920"/>
    </source>
</evidence>
<sequence length="239" mass="27963">MATTVTKKEEDGKDFEVQQTDEQYNFEYDTVDYEELLISAVKARPPLYNWKLPLRDRSKSIKKVLWEEVSNEVHNIWSAKICETKFKSMRDRYRRERMDRQYQNINGPGNVKRKPWHHMRLLSFLDNAMKMKSGQTIPRALPGLDTSNTQDEPRESRVYILPSTPQSPSSSSSSGIRKRSLENPQDEFISASIRPDVVGHHVDDFCKVLASRMQQLSPEAQSRLQIKYLQLLHEEEFSK</sequence>
<dbReference type="GO" id="GO:0005667">
    <property type="term" value="C:transcription regulator complex"/>
    <property type="evidence" value="ECO:0007669"/>
    <property type="project" value="TreeGrafter"/>
</dbReference>
<dbReference type="GeneID" id="107268490"/>
<dbReference type="PANTHER" id="PTHR12243:SF67">
    <property type="entry name" value="COREPRESSOR OF PANGOLIN, ISOFORM A-RELATED"/>
    <property type="match status" value="1"/>
</dbReference>
<accession>A0AAJ7FKV1</accession>
<dbReference type="Pfam" id="PF10545">
    <property type="entry name" value="MADF_DNA_bdg"/>
    <property type="match status" value="1"/>
</dbReference>
<evidence type="ECO:0000313" key="4">
    <source>
        <dbReference type="RefSeq" id="XP_015596796.1"/>
    </source>
</evidence>
<protein>
    <submittedName>
        <fullName evidence="4">Uncharacterized protein LOC107268490 isoform X1</fullName>
    </submittedName>
</protein>
<dbReference type="SMART" id="SM00595">
    <property type="entry name" value="MADF"/>
    <property type="match status" value="1"/>
</dbReference>
<reference evidence="4" key="1">
    <citation type="submission" date="2025-08" db="UniProtKB">
        <authorList>
            <consortium name="RefSeq"/>
        </authorList>
    </citation>
    <scope>IDENTIFICATION</scope>
</reference>
<dbReference type="PROSITE" id="PS51029">
    <property type="entry name" value="MADF"/>
    <property type="match status" value="1"/>
</dbReference>
<evidence type="ECO:0000256" key="1">
    <source>
        <dbReference type="SAM" id="MobiDB-lite"/>
    </source>
</evidence>
<feature type="domain" description="MADF" evidence="2">
    <location>
        <begin position="36"/>
        <end position="130"/>
    </location>
</feature>
<dbReference type="PANTHER" id="PTHR12243">
    <property type="entry name" value="MADF DOMAIN TRANSCRIPTION FACTOR"/>
    <property type="match status" value="1"/>
</dbReference>
<dbReference type="KEGG" id="ccin:107268490"/>
<evidence type="ECO:0000259" key="2">
    <source>
        <dbReference type="PROSITE" id="PS51029"/>
    </source>
</evidence>
<feature type="region of interest" description="Disordered" evidence="1">
    <location>
        <begin position="158"/>
        <end position="182"/>
    </location>
</feature>
<organism evidence="3 4">
    <name type="scientific">Cephus cinctus</name>
    <name type="common">Wheat stem sawfly</name>
    <dbReference type="NCBI Taxonomy" id="211228"/>
    <lineage>
        <taxon>Eukaryota</taxon>
        <taxon>Metazoa</taxon>
        <taxon>Ecdysozoa</taxon>
        <taxon>Arthropoda</taxon>
        <taxon>Hexapoda</taxon>
        <taxon>Insecta</taxon>
        <taxon>Pterygota</taxon>
        <taxon>Neoptera</taxon>
        <taxon>Endopterygota</taxon>
        <taxon>Hymenoptera</taxon>
        <taxon>Cephoidea</taxon>
        <taxon>Cephidae</taxon>
        <taxon>Cephus</taxon>
    </lineage>
</organism>
<keyword evidence="3" id="KW-1185">Reference proteome</keyword>
<dbReference type="GO" id="GO:0005634">
    <property type="term" value="C:nucleus"/>
    <property type="evidence" value="ECO:0007669"/>
    <property type="project" value="TreeGrafter"/>
</dbReference>
<gene>
    <name evidence="4" type="primary">LOC107268490</name>
</gene>
<dbReference type="InterPro" id="IPR006578">
    <property type="entry name" value="MADF-dom"/>
</dbReference>